<dbReference type="InterPro" id="IPR006102">
    <property type="entry name" value="Ig-like_GH2"/>
</dbReference>
<dbReference type="EMBL" id="LNAM01000197">
    <property type="protein sequence ID" value="KSV57854.1"/>
    <property type="molecule type" value="Genomic_DNA"/>
</dbReference>
<dbReference type="Pfam" id="PF16353">
    <property type="entry name" value="LacZ_4"/>
    <property type="match status" value="1"/>
</dbReference>
<proteinExistence type="inferred from homology"/>
<dbReference type="SUPFAM" id="SSF51445">
    <property type="entry name" value="(Trans)glycosidases"/>
    <property type="match status" value="1"/>
</dbReference>
<dbReference type="PRINTS" id="PR00132">
    <property type="entry name" value="GLHYDRLASE2"/>
</dbReference>
<dbReference type="Pfam" id="PF02836">
    <property type="entry name" value="Glyco_hydro_2_C"/>
    <property type="match status" value="1"/>
</dbReference>
<dbReference type="Proteomes" id="UP000054874">
    <property type="component" value="Unassembled WGS sequence"/>
</dbReference>
<dbReference type="PROSITE" id="PS00608">
    <property type="entry name" value="GLYCOSYL_HYDROL_F2_2"/>
    <property type="match status" value="1"/>
</dbReference>
<feature type="domain" description="Beta galactosidase small chain/" evidence="10">
    <location>
        <begin position="739"/>
        <end position="1016"/>
    </location>
</feature>
<protein>
    <recommendedName>
        <fullName evidence="4 8">Beta-galactosidase</fullName>
        <ecNumber evidence="3 8">3.2.1.23</ecNumber>
    </recommendedName>
    <alternativeName>
        <fullName evidence="7 8">Lactase</fullName>
    </alternativeName>
</protein>
<dbReference type="Gene3D" id="2.70.98.10">
    <property type="match status" value="1"/>
</dbReference>
<dbReference type="InterPro" id="IPR006101">
    <property type="entry name" value="Glyco_hydro_2"/>
</dbReference>
<dbReference type="PROSITE" id="PS00719">
    <property type="entry name" value="GLYCOSYL_HYDROL_F2_1"/>
    <property type="match status" value="1"/>
</dbReference>
<keyword evidence="12" id="KW-1185">Reference proteome</keyword>
<dbReference type="InterPro" id="IPR032312">
    <property type="entry name" value="LacZ_4"/>
</dbReference>
<dbReference type="InterPro" id="IPR008979">
    <property type="entry name" value="Galactose-bd-like_sf"/>
</dbReference>
<evidence type="ECO:0000256" key="9">
    <source>
        <dbReference type="SAM" id="Phobius"/>
    </source>
</evidence>
<evidence type="ECO:0000256" key="7">
    <source>
        <dbReference type="ARBA" id="ARBA00032230"/>
    </source>
</evidence>
<dbReference type="InterPro" id="IPR006103">
    <property type="entry name" value="Glyco_hydro_2_cat"/>
</dbReference>
<evidence type="ECO:0000259" key="10">
    <source>
        <dbReference type="SMART" id="SM01038"/>
    </source>
</evidence>
<dbReference type="SUPFAM" id="SSF49785">
    <property type="entry name" value="Galactose-binding domain-like"/>
    <property type="match status" value="1"/>
</dbReference>
<dbReference type="InterPro" id="IPR017853">
    <property type="entry name" value="GH"/>
</dbReference>
<evidence type="ECO:0000256" key="2">
    <source>
        <dbReference type="ARBA" id="ARBA00007401"/>
    </source>
</evidence>
<dbReference type="InterPro" id="IPR036156">
    <property type="entry name" value="Beta-gal/glucu_dom_sf"/>
</dbReference>
<evidence type="ECO:0000256" key="5">
    <source>
        <dbReference type="ARBA" id="ARBA00022801"/>
    </source>
</evidence>
<dbReference type="AlphaFoldDB" id="A0A0V8QBQ2"/>
<dbReference type="Gene3D" id="2.60.40.10">
    <property type="entry name" value="Immunoglobulins"/>
    <property type="match status" value="2"/>
</dbReference>
<dbReference type="InterPro" id="IPR004199">
    <property type="entry name" value="B-gal_small/dom_5"/>
</dbReference>
<comment type="catalytic activity">
    <reaction evidence="1 8">
        <text>Hydrolysis of terminal non-reducing beta-D-galactose residues in beta-D-galactosides.</text>
        <dbReference type="EC" id="3.2.1.23"/>
    </reaction>
</comment>
<feature type="transmembrane region" description="Helical" evidence="9">
    <location>
        <begin position="743"/>
        <end position="761"/>
    </location>
</feature>
<dbReference type="SUPFAM" id="SSF49303">
    <property type="entry name" value="beta-Galactosidase/glucuronidase domain"/>
    <property type="match status" value="2"/>
</dbReference>
<dbReference type="RefSeq" id="WP_058353909.1">
    <property type="nucleotide sequence ID" value="NZ_CABMMD010000197.1"/>
</dbReference>
<accession>A0A0V8QBQ2</accession>
<evidence type="ECO:0000256" key="1">
    <source>
        <dbReference type="ARBA" id="ARBA00001412"/>
    </source>
</evidence>
<evidence type="ECO:0000256" key="8">
    <source>
        <dbReference type="RuleBase" id="RU361154"/>
    </source>
</evidence>
<keyword evidence="9" id="KW-1133">Transmembrane helix</keyword>
<comment type="similarity">
    <text evidence="2 8">Belongs to the glycosyl hydrolase 2 family.</text>
</comment>
<evidence type="ECO:0000313" key="12">
    <source>
        <dbReference type="Proteomes" id="UP000054874"/>
    </source>
</evidence>
<dbReference type="GO" id="GO:0030246">
    <property type="term" value="F:carbohydrate binding"/>
    <property type="evidence" value="ECO:0007669"/>
    <property type="project" value="InterPro"/>
</dbReference>
<dbReference type="GO" id="GO:0004565">
    <property type="term" value="F:beta-galactosidase activity"/>
    <property type="evidence" value="ECO:0007669"/>
    <property type="project" value="UniProtKB-EC"/>
</dbReference>
<dbReference type="SMART" id="SM01038">
    <property type="entry name" value="Bgal_small_N"/>
    <property type="match status" value="1"/>
</dbReference>
<dbReference type="PANTHER" id="PTHR46323:SF2">
    <property type="entry name" value="BETA-GALACTOSIDASE"/>
    <property type="match status" value="1"/>
</dbReference>
<sequence length="1018" mass="117243">MGQFDFEQVKNPEYFQKNRRRAHSDHSFYKTLEGAKRKDTDFKYLLNGMWKFSYAIKPALSVKGFERLDYDCRDWADIKVPAHIQLEGYDVPQYANTQYPWEGRDEIRPGEIPVNFNPVASYVKYFFVPEELKGQKVYISFQGVESNLILWCNGEFVGYSEDSFTPHEFELTPYLKEGENKLAAQVYKWSAGSWLEDQDFFRFSGIFRDVYLFTVPKVHIWDVKIETVLNDSFDEGCLKLNLVCEGAGSIEAFLYDGEEMTAEASFSIHEGTVAGKLLISRPKLWSAEIPKLYQLYLTVKNTAGAVEEVVKQNIGFRRFEIQDSIMYINGKRIIFKGVNRHEFDSRQGRVPSMENLWLDLITMKQNNINAIRTSHYPNDSSFYELCDELGFYVIDETNLETHGCWDAVGRNLEPLEFCVPGDRPEYLENLLDRANSMYQRDKNHPCVVIWSCGNESYGGKNLLEMSNLLRRLDPTRPVHYEGVVWDDRYPATTDIRSTMYTPVTDIRKYLAKHRDKPCILCEYTHAMGNSCGAMHKYMDYCEEEPLFQGGFIWDYADQAIYKKNRYGEEVLGYGGDFDDRPNDGNFSGNGICFGGDRKKTPKMQEVKYNYQGFSIRVDVQEKKVHIKNKNLFTSSESYDCIIAVERDGQLEELVSMETKIAPQSEAEYELPISDYILPGEYTVTVSFLLKEAEAWAEAGHEVAFGQGIYKVEGETKKECIEDALETSTFEVLHGYNNIGIHGAYFHAIFSILFGGLVSYVYKGKEMLKTAPKPNFWRAPNDNDMGWQMPYYCSMWKNASMYLTHKPGNRLPEDNPRVEEGENALTITYTYFLPTTPETSCELSYRIAPSGEIEVTLSYTPVKDMPPMPEFGVMFRMDADYENLTWYGNGPEETYCDREQSGRIGLYKNKVADNMADYLMPQECGNKTRVRFAQVTDSHGSGLEFSGEDLSFSALPYTPHELENAMHHYELPPVHYTIVRVAMKQMGIAGDDSWGARPHPEYYTDMNEKLSFSFKFKGI</sequence>
<reference evidence="11 12" key="1">
    <citation type="submission" date="2015-11" db="EMBL/GenBank/DDBJ databases">
        <title>Butyribacter intestini gen. nov., sp. nov., a butyric acid-producing bacterium of the family Lachnospiraceae isolated from the human faeces.</title>
        <authorList>
            <person name="Zou Y."/>
            <person name="Xue W."/>
            <person name="Luo G."/>
            <person name="Lv M."/>
        </authorList>
    </citation>
    <scope>NUCLEOTIDE SEQUENCE [LARGE SCALE GENOMIC DNA]</scope>
    <source>
        <strain evidence="11 12">ACET-33324</strain>
    </source>
</reference>
<dbReference type="Gene3D" id="3.20.20.80">
    <property type="entry name" value="Glycosidases"/>
    <property type="match status" value="1"/>
</dbReference>
<dbReference type="GO" id="GO:0005990">
    <property type="term" value="P:lactose catabolic process"/>
    <property type="evidence" value="ECO:0007669"/>
    <property type="project" value="TreeGrafter"/>
</dbReference>
<dbReference type="InterPro" id="IPR023230">
    <property type="entry name" value="Glyco_hydro_2_CS"/>
</dbReference>
<dbReference type="InterPro" id="IPR013783">
    <property type="entry name" value="Ig-like_fold"/>
</dbReference>
<dbReference type="Gene3D" id="2.60.120.260">
    <property type="entry name" value="Galactose-binding domain-like"/>
    <property type="match status" value="1"/>
</dbReference>
<dbReference type="PANTHER" id="PTHR46323">
    <property type="entry name" value="BETA-GALACTOSIDASE"/>
    <property type="match status" value="1"/>
</dbReference>
<keyword evidence="9" id="KW-0472">Membrane</keyword>
<gene>
    <name evidence="11" type="ORF">ASU35_03835</name>
</gene>
<name>A0A0V8QBQ2_9FIRM</name>
<evidence type="ECO:0000256" key="3">
    <source>
        <dbReference type="ARBA" id="ARBA00012756"/>
    </source>
</evidence>
<dbReference type="Pfam" id="PF02929">
    <property type="entry name" value="Bgal_small_N"/>
    <property type="match status" value="1"/>
</dbReference>
<evidence type="ECO:0000256" key="6">
    <source>
        <dbReference type="ARBA" id="ARBA00023295"/>
    </source>
</evidence>
<dbReference type="InterPro" id="IPR014718">
    <property type="entry name" value="GH-type_carb-bd"/>
</dbReference>
<organism evidence="11 12">
    <name type="scientific">Acetivibrio ethanolgignens</name>
    <dbReference type="NCBI Taxonomy" id="290052"/>
    <lineage>
        <taxon>Bacteria</taxon>
        <taxon>Bacillati</taxon>
        <taxon>Bacillota</taxon>
        <taxon>Clostridia</taxon>
        <taxon>Eubacteriales</taxon>
        <taxon>Oscillospiraceae</taxon>
        <taxon>Acetivibrio</taxon>
    </lineage>
</organism>
<keyword evidence="9" id="KW-0812">Transmembrane</keyword>
<dbReference type="SUPFAM" id="SSF74650">
    <property type="entry name" value="Galactose mutarotase-like"/>
    <property type="match status" value="1"/>
</dbReference>
<keyword evidence="5 8" id="KW-0378">Hydrolase</keyword>
<dbReference type="InterPro" id="IPR050347">
    <property type="entry name" value="Bact_Beta-galactosidase"/>
</dbReference>
<comment type="caution">
    <text evidence="11">The sequence shown here is derived from an EMBL/GenBank/DDBJ whole genome shotgun (WGS) entry which is preliminary data.</text>
</comment>
<dbReference type="InterPro" id="IPR023232">
    <property type="entry name" value="Glyco_hydro_2_AS"/>
</dbReference>
<dbReference type="STRING" id="290052.ASU35_03835"/>
<evidence type="ECO:0000313" key="11">
    <source>
        <dbReference type="EMBL" id="KSV57854.1"/>
    </source>
</evidence>
<dbReference type="EC" id="3.2.1.23" evidence="3 8"/>
<dbReference type="Pfam" id="PF00703">
    <property type="entry name" value="Glyco_hydro_2"/>
    <property type="match status" value="1"/>
</dbReference>
<dbReference type="InterPro" id="IPR006104">
    <property type="entry name" value="Glyco_hydro_2_N"/>
</dbReference>
<dbReference type="Pfam" id="PF02837">
    <property type="entry name" value="Glyco_hydro_2_N"/>
    <property type="match status" value="1"/>
</dbReference>
<evidence type="ECO:0000256" key="4">
    <source>
        <dbReference type="ARBA" id="ARBA00013303"/>
    </source>
</evidence>
<keyword evidence="6 8" id="KW-0326">Glycosidase</keyword>
<dbReference type="OrthoDB" id="9762066at2"/>
<dbReference type="GO" id="GO:0009341">
    <property type="term" value="C:beta-galactosidase complex"/>
    <property type="evidence" value="ECO:0007669"/>
    <property type="project" value="InterPro"/>
</dbReference>
<dbReference type="InterPro" id="IPR011013">
    <property type="entry name" value="Gal_mutarotase_sf_dom"/>
</dbReference>